<proteinExistence type="inferred from homology"/>
<dbReference type="AlphaFoldDB" id="A0A558H4E4"/>
<dbReference type="GO" id="GO:0009099">
    <property type="term" value="P:L-valine biosynthetic process"/>
    <property type="evidence" value="ECO:0007669"/>
    <property type="project" value="TreeGrafter"/>
</dbReference>
<comment type="similarity">
    <text evidence="1 3">Belongs to the TPP enzyme family.</text>
</comment>
<feature type="domain" description="Thiamine pyrophosphate enzyme N-terminal TPP-binding" evidence="6">
    <location>
        <begin position="14"/>
        <end position="129"/>
    </location>
</feature>
<dbReference type="InterPro" id="IPR012001">
    <property type="entry name" value="Thiamin_PyroP_enz_TPP-bd_dom"/>
</dbReference>
<dbReference type="InterPro" id="IPR011766">
    <property type="entry name" value="TPP_enzyme_TPP-bd"/>
</dbReference>
<dbReference type="InterPro" id="IPR012000">
    <property type="entry name" value="Thiamin_PyroP_enz_cen_dom"/>
</dbReference>
<evidence type="ECO:0000313" key="8">
    <source>
        <dbReference type="Proteomes" id="UP000316500"/>
    </source>
</evidence>
<keyword evidence="2 3" id="KW-0786">Thiamine pyrophosphate</keyword>
<evidence type="ECO:0000256" key="2">
    <source>
        <dbReference type="ARBA" id="ARBA00023052"/>
    </source>
</evidence>
<dbReference type="GO" id="GO:0009097">
    <property type="term" value="P:isoleucine biosynthetic process"/>
    <property type="evidence" value="ECO:0007669"/>
    <property type="project" value="TreeGrafter"/>
</dbReference>
<organism evidence="7 8">
    <name type="scientific">Paenarthrobacter nitroguajacolicus</name>
    <name type="common">Arthrobacter nitroguajacolicus</name>
    <dbReference type="NCBI Taxonomy" id="211146"/>
    <lineage>
        <taxon>Bacteria</taxon>
        <taxon>Bacillati</taxon>
        <taxon>Actinomycetota</taxon>
        <taxon>Actinomycetes</taxon>
        <taxon>Micrococcales</taxon>
        <taxon>Micrococcaceae</taxon>
        <taxon>Paenarthrobacter</taxon>
    </lineage>
</organism>
<dbReference type="GO" id="GO:0005948">
    <property type="term" value="C:acetolactate synthase complex"/>
    <property type="evidence" value="ECO:0007669"/>
    <property type="project" value="TreeGrafter"/>
</dbReference>
<evidence type="ECO:0000259" key="4">
    <source>
        <dbReference type="Pfam" id="PF00205"/>
    </source>
</evidence>
<sequence length="569" mass="59760">MAQQESNEAPKGPTGGDVLVRVMRRHGIDTAFGVISIHNLPLVEAVDRELRFVPMRHEAAAVNAADAYSRATGKFGVALTSTGTGAGNAAGSMVEALTAGSRVLHITGQIDSEFLGGNRGVIHEVPRQLQMLDAVSGYARTIFNCKDAEADLEEAVAHLQALPHTPSSIEWPIDLQYLAHPDEQRAIDVTAHQPPGVDQAAIAQAVALIAKAERPLIWAGGGAAGAGAALRTLVESLGAGLLTSNSGRGVIPEDHPLVIGNFASTPEVAALLSDADLLISVGTHFRSNETKHYHLALPTPHLQIDVDADAIGRAYPADVGLLGDARTVLEHINSHVEASSANAAKRHAVSPAGGWTARVRETRAAVRNKLTQYIGGYAEISESLRRRLPRESVIARDVTIPSSQWGNRLFPVFSRETNIFPVGGGIGQGLAMGIGASCARPEVPTAVIVGDGGLAVHLGELATLAGTGAWCVVMVFNDGGYGVLRNLQEANGFARAGVDLCTPDFQLLSRSLNLPFWRVRGSGSFDAALEQAIEVRGPAVIEIDVTSLNPQPGPFVPPVHIPATAGREA</sequence>
<dbReference type="NCBIfam" id="NF005470">
    <property type="entry name" value="PRK07064.1"/>
    <property type="match status" value="1"/>
</dbReference>
<dbReference type="Pfam" id="PF02775">
    <property type="entry name" value="TPP_enzyme_C"/>
    <property type="match status" value="1"/>
</dbReference>
<dbReference type="CDD" id="cd00568">
    <property type="entry name" value="TPP_enzymes"/>
    <property type="match status" value="1"/>
</dbReference>
<accession>A0A558H4E4</accession>
<dbReference type="SUPFAM" id="SSF52518">
    <property type="entry name" value="Thiamin diphosphate-binding fold (THDP-binding)"/>
    <property type="match status" value="2"/>
</dbReference>
<comment type="caution">
    <text evidence="7">The sequence shown here is derived from an EMBL/GenBank/DDBJ whole genome shotgun (WGS) entry which is preliminary data.</text>
</comment>
<evidence type="ECO:0000256" key="1">
    <source>
        <dbReference type="ARBA" id="ARBA00007812"/>
    </source>
</evidence>
<reference evidence="7 8" key="1">
    <citation type="submission" date="2019-07" db="EMBL/GenBank/DDBJ databases">
        <title>Diversity of Bacteria from Kongsfjorden, Arctic.</title>
        <authorList>
            <person name="Yu Y."/>
        </authorList>
    </citation>
    <scope>NUCLEOTIDE SEQUENCE [LARGE SCALE GENOMIC DNA]</scope>
    <source>
        <strain evidence="7 8">SM1928</strain>
    </source>
</reference>
<dbReference type="SUPFAM" id="SSF52467">
    <property type="entry name" value="DHS-like NAD/FAD-binding domain"/>
    <property type="match status" value="1"/>
</dbReference>
<dbReference type="InterPro" id="IPR045229">
    <property type="entry name" value="TPP_enz"/>
</dbReference>
<gene>
    <name evidence="7" type="ORF">FQP90_08375</name>
</gene>
<dbReference type="GO" id="GO:0003984">
    <property type="term" value="F:acetolactate synthase activity"/>
    <property type="evidence" value="ECO:0007669"/>
    <property type="project" value="TreeGrafter"/>
</dbReference>
<dbReference type="CDD" id="cd07035">
    <property type="entry name" value="TPP_PYR_POX_like"/>
    <property type="match status" value="1"/>
</dbReference>
<dbReference type="PANTHER" id="PTHR18968">
    <property type="entry name" value="THIAMINE PYROPHOSPHATE ENZYMES"/>
    <property type="match status" value="1"/>
</dbReference>
<dbReference type="GO" id="GO:0050660">
    <property type="term" value="F:flavin adenine dinucleotide binding"/>
    <property type="evidence" value="ECO:0007669"/>
    <property type="project" value="TreeGrafter"/>
</dbReference>
<evidence type="ECO:0000259" key="5">
    <source>
        <dbReference type="Pfam" id="PF02775"/>
    </source>
</evidence>
<evidence type="ECO:0000256" key="3">
    <source>
        <dbReference type="RuleBase" id="RU362132"/>
    </source>
</evidence>
<dbReference type="PANTHER" id="PTHR18968:SF13">
    <property type="entry name" value="ACETOLACTATE SYNTHASE CATALYTIC SUBUNIT, MITOCHONDRIAL"/>
    <property type="match status" value="1"/>
</dbReference>
<dbReference type="RefSeq" id="WP_144649271.1">
    <property type="nucleotide sequence ID" value="NZ_VNFK01000005.1"/>
</dbReference>
<dbReference type="Pfam" id="PF02776">
    <property type="entry name" value="TPP_enzyme_N"/>
    <property type="match status" value="1"/>
</dbReference>
<dbReference type="OrthoDB" id="4959782at2"/>
<dbReference type="GO" id="GO:0000287">
    <property type="term" value="F:magnesium ion binding"/>
    <property type="evidence" value="ECO:0007669"/>
    <property type="project" value="InterPro"/>
</dbReference>
<dbReference type="InterPro" id="IPR029035">
    <property type="entry name" value="DHS-like_NAD/FAD-binding_dom"/>
</dbReference>
<dbReference type="Gene3D" id="3.40.50.1220">
    <property type="entry name" value="TPP-binding domain"/>
    <property type="match status" value="1"/>
</dbReference>
<dbReference type="Pfam" id="PF00205">
    <property type="entry name" value="TPP_enzyme_M"/>
    <property type="match status" value="1"/>
</dbReference>
<dbReference type="InterPro" id="IPR029061">
    <property type="entry name" value="THDP-binding"/>
</dbReference>
<name>A0A558H4E4_PAENT</name>
<dbReference type="EMBL" id="VNFK01000005">
    <property type="protein sequence ID" value="TVU63994.1"/>
    <property type="molecule type" value="Genomic_DNA"/>
</dbReference>
<evidence type="ECO:0000259" key="6">
    <source>
        <dbReference type="Pfam" id="PF02776"/>
    </source>
</evidence>
<dbReference type="Proteomes" id="UP000316500">
    <property type="component" value="Unassembled WGS sequence"/>
</dbReference>
<protein>
    <submittedName>
        <fullName evidence="7">Thiamine pyrophosphate-binding protein</fullName>
    </submittedName>
</protein>
<feature type="domain" description="Thiamine pyrophosphate enzyme TPP-binding" evidence="5">
    <location>
        <begin position="404"/>
        <end position="543"/>
    </location>
</feature>
<evidence type="ECO:0000313" key="7">
    <source>
        <dbReference type="EMBL" id="TVU63994.1"/>
    </source>
</evidence>
<dbReference type="Gene3D" id="3.40.50.970">
    <property type="match status" value="2"/>
</dbReference>
<dbReference type="GO" id="GO:0030976">
    <property type="term" value="F:thiamine pyrophosphate binding"/>
    <property type="evidence" value="ECO:0007669"/>
    <property type="project" value="InterPro"/>
</dbReference>
<feature type="domain" description="Thiamine pyrophosphate enzyme central" evidence="4">
    <location>
        <begin position="202"/>
        <end position="331"/>
    </location>
</feature>